<comment type="caution">
    <text evidence="1">The sequence shown here is derived from an EMBL/GenBank/DDBJ whole genome shotgun (WGS) entry which is preliminary data.</text>
</comment>
<accession>A0ABV2HVQ2</accession>
<evidence type="ECO:0000313" key="1">
    <source>
        <dbReference type="EMBL" id="MET3594679.1"/>
    </source>
</evidence>
<dbReference type="EMBL" id="JBEPLM010000007">
    <property type="protein sequence ID" value="MET3594679.1"/>
    <property type="molecule type" value="Genomic_DNA"/>
</dbReference>
<keyword evidence="2" id="KW-1185">Reference proteome</keyword>
<sequence>MVAERYDIESDPDGTFSVIDVMTGLPHEICGLLLESMPFWLVLDLVGFLNDMDRQRKRPH</sequence>
<dbReference type="Proteomes" id="UP001549036">
    <property type="component" value="Unassembled WGS sequence"/>
</dbReference>
<proteinExistence type="predicted"/>
<protein>
    <submittedName>
        <fullName evidence="1">Uncharacterized protein</fullName>
    </submittedName>
</protein>
<gene>
    <name evidence="1" type="ORF">ABID26_004087</name>
</gene>
<evidence type="ECO:0000313" key="2">
    <source>
        <dbReference type="Proteomes" id="UP001549036"/>
    </source>
</evidence>
<dbReference type="RefSeq" id="WP_126098374.1">
    <property type="nucleotide sequence ID" value="NZ_JBEPLM010000007.1"/>
</dbReference>
<reference evidence="1 2" key="1">
    <citation type="submission" date="2024-06" db="EMBL/GenBank/DDBJ databases">
        <title>Genomic Encyclopedia of Type Strains, Phase IV (KMG-IV): sequencing the most valuable type-strain genomes for metagenomic binning, comparative biology and taxonomic classification.</title>
        <authorList>
            <person name="Goeker M."/>
        </authorList>
    </citation>
    <scope>NUCLEOTIDE SEQUENCE [LARGE SCALE GENOMIC DNA]</scope>
    <source>
        <strain evidence="1 2">DSM 29846</strain>
    </source>
</reference>
<name>A0ABV2HVQ2_9HYPH</name>
<organism evidence="1 2">
    <name type="scientific">Mesorhizobium shonense</name>
    <dbReference type="NCBI Taxonomy" id="1209948"/>
    <lineage>
        <taxon>Bacteria</taxon>
        <taxon>Pseudomonadati</taxon>
        <taxon>Pseudomonadota</taxon>
        <taxon>Alphaproteobacteria</taxon>
        <taxon>Hyphomicrobiales</taxon>
        <taxon>Phyllobacteriaceae</taxon>
        <taxon>Mesorhizobium</taxon>
    </lineage>
</organism>